<accession>A0ABZ2J934</accession>
<sequence length="289" mass="30038">MNRWLISLIVILLIAGTAYNGTLLSQANSDLSEAQSGLTTLENTNTSLQTSLADRQDELDSLATAITAMEQTVNQLVAAPDQSGVDFVALVNQVEPSIVYVEVSSRFGAGTGSGTIIRADGYVLTNQHVVDGATSVQVTLMTGETYSATIITTNVDLDTAVLKLNTTRTDLPAITIGSSSAMLVGEQIMTGGFPLGDELFGDASFGPATFNTGIVSAIRTMTSSNSYNPNSQIDYIQIDADINPGNSGGGLFNTRGELIGIPSYGFAAGINTAVPIDAIKSIIQNAVGS</sequence>
<evidence type="ECO:0000313" key="1">
    <source>
        <dbReference type="EMBL" id="WWX25621.1"/>
    </source>
</evidence>
<dbReference type="InterPro" id="IPR001940">
    <property type="entry name" value="Peptidase_S1C"/>
</dbReference>
<dbReference type="PRINTS" id="PR00834">
    <property type="entry name" value="PROTEASES2C"/>
</dbReference>
<evidence type="ECO:0000313" key="2">
    <source>
        <dbReference type="Proteomes" id="UP001375370"/>
    </source>
</evidence>
<dbReference type="Proteomes" id="UP001375370">
    <property type="component" value="Chromosome"/>
</dbReference>
<dbReference type="PANTHER" id="PTHR22939:SF129">
    <property type="entry name" value="SERINE PROTEASE HTRA2, MITOCHONDRIAL"/>
    <property type="match status" value="1"/>
</dbReference>
<dbReference type="Gene3D" id="2.40.10.120">
    <property type="match status" value="1"/>
</dbReference>
<dbReference type="Pfam" id="PF13365">
    <property type="entry name" value="Trypsin_2"/>
    <property type="match status" value="1"/>
</dbReference>
<dbReference type="InterPro" id="IPR009003">
    <property type="entry name" value="Peptidase_S1_PA"/>
</dbReference>
<dbReference type="RefSeq" id="WP_338737958.1">
    <property type="nucleotide sequence ID" value="NZ_CP146612.1"/>
</dbReference>
<protein>
    <submittedName>
        <fullName evidence="1">Trypsin-like peptidase domain-containing protein</fullName>
    </submittedName>
</protein>
<dbReference type="SUPFAM" id="SSF50494">
    <property type="entry name" value="Trypsin-like serine proteases"/>
    <property type="match status" value="1"/>
</dbReference>
<keyword evidence="2" id="KW-1185">Reference proteome</keyword>
<gene>
    <name evidence="1" type="ORF">V8247_01220</name>
</gene>
<name>A0ABZ2J934_9CHLR</name>
<reference evidence="1 2" key="1">
    <citation type="submission" date="2024-03" db="EMBL/GenBank/DDBJ databases">
        <title>A Dehalogenimonas Isolated from Estuarine Sediments Dihaloeliminates Chlorinated Alkanes.</title>
        <authorList>
            <person name="Yang Y."/>
            <person name="Wang H."/>
        </authorList>
    </citation>
    <scope>NUCLEOTIDE SEQUENCE [LARGE SCALE GENOMIC DNA]</scope>
    <source>
        <strain evidence="1 2">W</strain>
    </source>
</reference>
<organism evidence="1 2">
    <name type="scientific">Candidatus Dehalogenimonas loeffleri</name>
    <dbReference type="NCBI Taxonomy" id="3127115"/>
    <lineage>
        <taxon>Bacteria</taxon>
        <taxon>Bacillati</taxon>
        <taxon>Chloroflexota</taxon>
        <taxon>Dehalococcoidia</taxon>
        <taxon>Dehalococcoidales</taxon>
        <taxon>Dehalococcoidaceae</taxon>
        <taxon>Dehalogenimonas</taxon>
    </lineage>
</organism>
<dbReference type="PANTHER" id="PTHR22939">
    <property type="entry name" value="SERINE PROTEASE FAMILY S1C HTRA-RELATED"/>
    <property type="match status" value="1"/>
</dbReference>
<proteinExistence type="predicted"/>
<dbReference type="EMBL" id="CP146612">
    <property type="protein sequence ID" value="WWX25621.1"/>
    <property type="molecule type" value="Genomic_DNA"/>
</dbReference>